<sequence length="141" mass="15841">MAFVAAIFGSYSLGYTPLIIGVLFLVASFVTYFYYAKDKKAAVTGTWRVPENTLHILAICCGWPGALVAQERLRHKTKKLRFRVGLWLTVLVNIAGVVWLHLSQGSSLLQRGLHHVEGLVMSHDQHEFIISTVLLLTTYRL</sequence>
<dbReference type="InterPro" id="IPR010718">
    <property type="entry name" value="DUF1294"/>
</dbReference>
<dbReference type="Proteomes" id="UP000439591">
    <property type="component" value="Unassembled WGS sequence"/>
</dbReference>
<gene>
    <name evidence="2" type="ORF">IHBHHGIJ_02283</name>
    <name evidence="3" type="ORF">KFEGEMFD_02470</name>
</gene>
<evidence type="ECO:0000313" key="5">
    <source>
        <dbReference type="Proteomes" id="UP000439591"/>
    </source>
</evidence>
<accession>A0A5S9PY45</accession>
<evidence type="ECO:0000313" key="4">
    <source>
        <dbReference type="Proteomes" id="UP000435877"/>
    </source>
</evidence>
<evidence type="ECO:0000256" key="1">
    <source>
        <dbReference type="SAM" id="Phobius"/>
    </source>
</evidence>
<protein>
    <recommendedName>
        <fullName evidence="6">DUF1294 domain-containing protein</fullName>
    </recommendedName>
</protein>
<dbReference type="RefSeq" id="WP_159269378.1">
    <property type="nucleotide sequence ID" value="NZ_CACSIK010000001.1"/>
</dbReference>
<organism evidence="3 5">
    <name type="scientific">Zhongshania aliphaticivorans</name>
    <dbReference type="NCBI Taxonomy" id="1470434"/>
    <lineage>
        <taxon>Bacteria</taxon>
        <taxon>Pseudomonadati</taxon>
        <taxon>Pseudomonadota</taxon>
        <taxon>Gammaproteobacteria</taxon>
        <taxon>Cellvibrionales</taxon>
        <taxon>Spongiibacteraceae</taxon>
        <taxon>Zhongshania</taxon>
    </lineage>
</organism>
<dbReference type="EMBL" id="CACSIM010000004">
    <property type="protein sequence ID" value="CAA0109602.1"/>
    <property type="molecule type" value="Genomic_DNA"/>
</dbReference>
<keyword evidence="4" id="KW-1185">Reference proteome</keyword>
<keyword evidence="1" id="KW-1133">Transmembrane helix</keyword>
<evidence type="ECO:0000313" key="3">
    <source>
        <dbReference type="EMBL" id="CAA0109602.1"/>
    </source>
</evidence>
<dbReference type="Pfam" id="PF06961">
    <property type="entry name" value="DUF1294"/>
    <property type="match status" value="1"/>
</dbReference>
<dbReference type="OrthoDB" id="72963at2"/>
<dbReference type="Proteomes" id="UP000435877">
    <property type="component" value="Unassembled WGS sequence"/>
</dbReference>
<evidence type="ECO:0000313" key="2">
    <source>
        <dbReference type="EMBL" id="CAA0092340.1"/>
    </source>
</evidence>
<dbReference type="AlphaFoldDB" id="A0A5S9PY45"/>
<keyword evidence="1" id="KW-0472">Membrane</keyword>
<reference evidence="4 5" key="1">
    <citation type="submission" date="2019-11" db="EMBL/GenBank/DDBJ databases">
        <authorList>
            <person name="Holert J."/>
        </authorList>
    </citation>
    <scope>NUCLEOTIDE SEQUENCE [LARGE SCALE GENOMIC DNA]</scope>
    <source>
        <strain evidence="3">BC3_2A</strain>
        <strain evidence="2">SB11_1A</strain>
    </source>
</reference>
<feature type="transmembrane region" description="Helical" evidence="1">
    <location>
        <begin position="12"/>
        <end position="35"/>
    </location>
</feature>
<dbReference type="EMBL" id="CACSIK010000001">
    <property type="protein sequence ID" value="CAA0092340.1"/>
    <property type="molecule type" value="Genomic_DNA"/>
</dbReference>
<proteinExistence type="predicted"/>
<keyword evidence="1" id="KW-0812">Transmembrane</keyword>
<feature type="transmembrane region" description="Helical" evidence="1">
    <location>
        <begin position="84"/>
        <end position="102"/>
    </location>
</feature>
<name>A0A5S9PY45_9GAMM</name>
<evidence type="ECO:0008006" key="6">
    <source>
        <dbReference type="Google" id="ProtNLM"/>
    </source>
</evidence>